<organism evidence="2 3">
    <name type="scientific">Dicentrarchus labrax</name>
    <name type="common">European seabass</name>
    <name type="synonym">Morone labrax</name>
    <dbReference type="NCBI Taxonomy" id="13489"/>
    <lineage>
        <taxon>Eukaryota</taxon>
        <taxon>Metazoa</taxon>
        <taxon>Chordata</taxon>
        <taxon>Craniata</taxon>
        <taxon>Vertebrata</taxon>
        <taxon>Euteleostomi</taxon>
        <taxon>Actinopterygii</taxon>
        <taxon>Neopterygii</taxon>
        <taxon>Teleostei</taxon>
        <taxon>Neoteleostei</taxon>
        <taxon>Acanthomorphata</taxon>
        <taxon>Eupercaria</taxon>
        <taxon>Moronidae</taxon>
        <taxon>Dicentrarchus</taxon>
    </lineage>
</organism>
<dbReference type="Pfam" id="PF02178">
    <property type="entry name" value="AT_hook"/>
    <property type="match status" value="7"/>
</dbReference>
<feature type="compositionally biased region" description="Basic residues" evidence="1">
    <location>
        <begin position="41"/>
        <end position="75"/>
    </location>
</feature>
<dbReference type="Ensembl" id="ENSDLAT00005077241.1">
    <property type="protein sequence ID" value="ENSDLAP00005067493.1"/>
    <property type="gene ID" value="ENSDLAG00005029889.1"/>
</dbReference>
<dbReference type="GeneTree" id="ENSGT00770000121795"/>
<dbReference type="PRINTS" id="PR00929">
    <property type="entry name" value="ATHOOK"/>
</dbReference>
<dbReference type="GO" id="GO:0003677">
    <property type="term" value="F:DNA binding"/>
    <property type="evidence" value="ECO:0007669"/>
    <property type="project" value="InterPro"/>
</dbReference>
<evidence type="ECO:0008006" key="4">
    <source>
        <dbReference type="Google" id="ProtNLM"/>
    </source>
</evidence>
<accession>A0A8P4G3P9</accession>
<reference evidence="2" key="1">
    <citation type="submission" date="2025-08" db="UniProtKB">
        <authorList>
            <consortium name="Ensembl"/>
        </authorList>
    </citation>
    <scope>IDENTIFICATION</scope>
</reference>
<feature type="compositionally biased region" description="Basic residues" evidence="1">
    <location>
        <begin position="113"/>
        <end position="132"/>
    </location>
</feature>
<feature type="compositionally biased region" description="Polar residues" evidence="1">
    <location>
        <begin position="134"/>
        <end position="146"/>
    </location>
</feature>
<protein>
    <recommendedName>
        <fullName evidence="4">Chromosomal protein D1-like</fullName>
    </recommendedName>
</protein>
<dbReference type="SMART" id="SM00384">
    <property type="entry name" value="AT_hook"/>
    <property type="match status" value="8"/>
</dbReference>
<feature type="compositionally biased region" description="Basic and acidic residues" evidence="1">
    <location>
        <begin position="1"/>
        <end position="13"/>
    </location>
</feature>
<evidence type="ECO:0000313" key="3">
    <source>
        <dbReference type="Proteomes" id="UP000694389"/>
    </source>
</evidence>
<feature type="region of interest" description="Disordered" evidence="1">
    <location>
        <begin position="1"/>
        <end position="244"/>
    </location>
</feature>
<evidence type="ECO:0000256" key="1">
    <source>
        <dbReference type="SAM" id="MobiDB-lite"/>
    </source>
</evidence>
<dbReference type="InterPro" id="IPR017956">
    <property type="entry name" value="AT_hook_DNA-bd_motif"/>
</dbReference>
<sequence length="244" mass="27064">MEEEIRTGDKQELGSDGSQPVKRGRGRPKGSLNKKPPMYKVHGKVGRPRRVHATPTRGRRGRPRKQPAKRGRPRKYPLPSPEELKKPKVWKPLGRPRKYPRVDPPEGAPPAPRRSRGRPPKSASKKGAHLRKSLPTTPSSPRNPSDGSPRKRGRPPSIPRSEEDVPRKRGRPKGSVNKNKARSETQRNSSALPNHDATAVGAEHEGESVEQETEHETDTIPVELGGDTEEILDQDASFEVSNQA</sequence>
<keyword evidence="3" id="KW-1185">Reference proteome</keyword>
<dbReference type="Proteomes" id="UP000694389">
    <property type="component" value="Unassembled WGS sequence"/>
</dbReference>
<dbReference type="AlphaFoldDB" id="A0A8P4G3P9"/>
<feature type="compositionally biased region" description="Basic and acidic residues" evidence="1">
    <location>
        <begin position="202"/>
        <end position="218"/>
    </location>
</feature>
<reference evidence="2" key="2">
    <citation type="submission" date="2025-09" db="UniProtKB">
        <authorList>
            <consortium name="Ensembl"/>
        </authorList>
    </citation>
    <scope>IDENTIFICATION</scope>
</reference>
<proteinExistence type="predicted"/>
<evidence type="ECO:0000313" key="2">
    <source>
        <dbReference type="Ensembl" id="ENSDLAP00005067493.1"/>
    </source>
</evidence>
<name>A0A8P4G3P9_DICLA</name>